<gene>
    <name evidence="2" type="ORF">ACFSYH_00905</name>
</gene>
<keyword evidence="2" id="KW-0418">Kinase</keyword>
<evidence type="ECO:0000256" key="1">
    <source>
        <dbReference type="SAM" id="MobiDB-lite"/>
    </source>
</evidence>
<proteinExistence type="predicted"/>
<dbReference type="Pfam" id="PF08757">
    <property type="entry name" value="CotH"/>
    <property type="match status" value="1"/>
</dbReference>
<reference evidence="3" key="1">
    <citation type="journal article" date="2019" name="Int. J. Syst. Evol. Microbiol.">
        <title>The Global Catalogue of Microorganisms (GCM) 10K type strain sequencing project: providing services to taxonomists for standard genome sequencing and annotation.</title>
        <authorList>
            <consortium name="The Broad Institute Genomics Platform"/>
            <consortium name="The Broad Institute Genome Sequencing Center for Infectious Disease"/>
            <person name="Wu L."/>
            <person name="Ma J."/>
        </authorList>
    </citation>
    <scope>NUCLEOTIDE SEQUENCE [LARGE SCALE GENOMIC DNA]</scope>
    <source>
        <strain evidence="3">KCTC 33576</strain>
    </source>
</reference>
<dbReference type="GO" id="GO:0016301">
    <property type="term" value="F:kinase activity"/>
    <property type="evidence" value="ECO:0007669"/>
    <property type="project" value="UniProtKB-KW"/>
</dbReference>
<dbReference type="PANTHER" id="PTHR40050">
    <property type="entry name" value="INNER SPORE COAT PROTEIN H"/>
    <property type="match status" value="1"/>
</dbReference>
<comment type="caution">
    <text evidence="2">The sequence shown here is derived from an EMBL/GenBank/DDBJ whole genome shotgun (WGS) entry which is preliminary data.</text>
</comment>
<dbReference type="EMBL" id="JBHUOP010000001">
    <property type="protein sequence ID" value="MFD2839134.1"/>
    <property type="molecule type" value="Genomic_DNA"/>
</dbReference>
<dbReference type="PANTHER" id="PTHR40050:SF1">
    <property type="entry name" value="INNER SPORE COAT PROTEIN H"/>
    <property type="match status" value="1"/>
</dbReference>
<dbReference type="InterPro" id="IPR014867">
    <property type="entry name" value="Spore_coat_CotH_CotH2/3/7"/>
</dbReference>
<name>A0ABW5XBM7_9MICO</name>
<dbReference type="RefSeq" id="WP_377464560.1">
    <property type="nucleotide sequence ID" value="NZ_JBHUOP010000001.1"/>
</dbReference>
<sequence length="431" mass="46748">MRDDSSLDNTVFDASEIHTFSITYDEAEYAAMIETYSNNADKKWISATAVIDGTTFENVGLRLKGNSSLRGVSAETSGEDIPWLIRLDKYVDGQNLDGYTDFVVRSNSSETSLNEAISQTLFAEAGLASQAAIAVRFSANGSAEVLRLVVENPNDEWDESQFDSPGILYKAEADGDYSYRGDDPASYEDVFDQESDKDNENYTPLIEFLQFINESEDETFAAELPEHLDVTAFASYLAMQDLVDNFDDISGPGNNSYLRWNSETGVFTVVNWDLNLAFGANAVPGATEQGDRDGEIPGSEVSGPGNPPEGFEPGDTPDRSGGGNPPEGFEPGDTPDRSGGGKNIGLGNILKERFLEVAEFNELYQQAAADLRAELYDSGRAQEVLDQWTALLSDHAADLVDADTLAQESQSIAAYFTATNTTEPSGGESDQ</sequence>
<keyword evidence="2" id="KW-0808">Transferase</keyword>
<protein>
    <submittedName>
        <fullName evidence="2">CotH kinase family protein</fullName>
    </submittedName>
</protein>
<organism evidence="2 3">
    <name type="scientific">Populibacterium corticicola</name>
    <dbReference type="NCBI Taxonomy" id="1812826"/>
    <lineage>
        <taxon>Bacteria</taxon>
        <taxon>Bacillati</taxon>
        <taxon>Actinomycetota</taxon>
        <taxon>Actinomycetes</taxon>
        <taxon>Micrococcales</taxon>
        <taxon>Jonesiaceae</taxon>
        <taxon>Populibacterium</taxon>
    </lineage>
</organism>
<keyword evidence="3" id="KW-1185">Reference proteome</keyword>
<dbReference type="Proteomes" id="UP001597391">
    <property type="component" value="Unassembled WGS sequence"/>
</dbReference>
<evidence type="ECO:0000313" key="2">
    <source>
        <dbReference type="EMBL" id="MFD2839134.1"/>
    </source>
</evidence>
<feature type="region of interest" description="Disordered" evidence="1">
    <location>
        <begin position="284"/>
        <end position="344"/>
    </location>
</feature>
<evidence type="ECO:0000313" key="3">
    <source>
        <dbReference type="Proteomes" id="UP001597391"/>
    </source>
</evidence>
<accession>A0ABW5XBM7</accession>